<evidence type="ECO:0000256" key="1">
    <source>
        <dbReference type="ARBA" id="ARBA00010307"/>
    </source>
</evidence>
<dbReference type="PANTHER" id="PTHR15837">
    <property type="entry name" value="RAN GUANINE NUCLEOTIDE RELEASE FACTOR"/>
    <property type="match status" value="1"/>
</dbReference>
<dbReference type="SUPFAM" id="SSF55724">
    <property type="entry name" value="Mog1p/PsbP-like"/>
    <property type="match status" value="1"/>
</dbReference>
<gene>
    <name evidence="4" type="ORF">CANVERA_P5182</name>
</gene>
<dbReference type="GO" id="GO:0005634">
    <property type="term" value="C:nucleus"/>
    <property type="evidence" value="ECO:0007669"/>
    <property type="project" value="TreeGrafter"/>
</dbReference>
<protein>
    <recommendedName>
        <fullName evidence="6">Nuclear import protein MOG1</fullName>
    </recommendedName>
</protein>
<organism evidence="4 5">
    <name type="scientific">Candida verbasci</name>
    <dbReference type="NCBI Taxonomy" id="1227364"/>
    <lineage>
        <taxon>Eukaryota</taxon>
        <taxon>Fungi</taxon>
        <taxon>Dikarya</taxon>
        <taxon>Ascomycota</taxon>
        <taxon>Saccharomycotina</taxon>
        <taxon>Pichiomycetes</taxon>
        <taxon>Debaryomycetaceae</taxon>
        <taxon>Candida/Lodderomyces clade</taxon>
        <taxon>Candida</taxon>
    </lineage>
</organism>
<dbReference type="GO" id="GO:0005085">
    <property type="term" value="F:guanyl-nucleotide exchange factor activity"/>
    <property type="evidence" value="ECO:0007669"/>
    <property type="project" value="TreeGrafter"/>
</dbReference>
<accession>A0A9W4XNN0</accession>
<proteinExistence type="inferred from homology"/>
<comment type="caution">
    <text evidence="4">The sequence shown here is derived from an EMBL/GenBank/DDBJ whole genome shotgun (WGS) entry which is preliminary data.</text>
</comment>
<dbReference type="EMBL" id="CANTUO010000007">
    <property type="protein sequence ID" value="CAI5760674.1"/>
    <property type="molecule type" value="Genomic_DNA"/>
</dbReference>
<dbReference type="InterPro" id="IPR016123">
    <property type="entry name" value="Mog1/PsbP_a/b/a-sand"/>
</dbReference>
<keyword evidence="5" id="KW-1185">Reference proteome</keyword>
<comment type="similarity">
    <text evidence="1">Belongs to the MOG1 family.</text>
</comment>
<reference evidence="4" key="1">
    <citation type="submission" date="2022-12" db="EMBL/GenBank/DDBJ databases">
        <authorList>
            <person name="Brejova B."/>
        </authorList>
    </citation>
    <scope>NUCLEOTIDE SEQUENCE</scope>
</reference>
<dbReference type="OrthoDB" id="10255285at2759"/>
<dbReference type="GO" id="GO:0006606">
    <property type="term" value="P:protein import into nucleus"/>
    <property type="evidence" value="ECO:0007669"/>
    <property type="project" value="TreeGrafter"/>
</dbReference>
<evidence type="ECO:0000313" key="4">
    <source>
        <dbReference type="EMBL" id="CAI5760674.1"/>
    </source>
</evidence>
<evidence type="ECO:0000256" key="2">
    <source>
        <dbReference type="ARBA" id="ARBA00022448"/>
    </source>
</evidence>
<name>A0A9W4XNN0_9ASCO</name>
<evidence type="ECO:0000313" key="5">
    <source>
        <dbReference type="Proteomes" id="UP001152885"/>
    </source>
</evidence>
<sequence length="170" mass="19726">MTELYGGTISITQLPSTFIDVSKIRQVPDNQEVFINQNPTENANLDKSLIFDILEKLDNDYSEAIVEHLSDIYPNSESSKLIEKLESDDGSERFISFLKFKPEYTKIEPNQPLEIVSLIGLVRLDKVDTDILVQYNVPHDRDVETYNEEDYRLFKEIIESFNIVDWNLFG</sequence>
<keyword evidence="3" id="KW-0653">Protein transport</keyword>
<dbReference type="InterPro" id="IPR007681">
    <property type="entry name" value="Mog1"/>
</dbReference>
<dbReference type="Gene3D" id="3.40.1000.10">
    <property type="entry name" value="Mog1/PsbP, alpha/beta/alpha sandwich"/>
    <property type="match status" value="1"/>
</dbReference>
<dbReference type="GO" id="GO:0031267">
    <property type="term" value="F:small GTPase binding"/>
    <property type="evidence" value="ECO:0007669"/>
    <property type="project" value="TreeGrafter"/>
</dbReference>
<dbReference type="Pfam" id="PF04603">
    <property type="entry name" value="Mog1"/>
    <property type="match status" value="1"/>
</dbReference>
<dbReference type="PANTHER" id="PTHR15837:SF0">
    <property type="entry name" value="RAN GUANINE NUCLEOTIDE RELEASE FACTOR"/>
    <property type="match status" value="1"/>
</dbReference>
<evidence type="ECO:0008006" key="6">
    <source>
        <dbReference type="Google" id="ProtNLM"/>
    </source>
</evidence>
<evidence type="ECO:0000256" key="3">
    <source>
        <dbReference type="ARBA" id="ARBA00022927"/>
    </source>
</evidence>
<dbReference type="AlphaFoldDB" id="A0A9W4XNN0"/>
<dbReference type="Proteomes" id="UP001152885">
    <property type="component" value="Unassembled WGS sequence"/>
</dbReference>
<keyword evidence="2" id="KW-0813">Transport</keyword>